<reference evidence="6 7" key="1">
    <citation type="submission" date="2020-11" db="EMBL/GenBank/DDBJ databases">
        <title>A novel isolate from a Black sea contaminated sediment with potential to produce alkanes: Plantactinospora alkalitolerans sp. nov.</title>
        <authorList>
            <person name="Carro L."/>
            <person name="Veyisoglu A."/>
            <person name="Guven K."/>
            <person name="Schumann P."/>
            <person name="Klenk H.-P."/>
            <person name="Sahin N."/>
        </authorList>
    </citation>
    <scope>NUCLEOTIDE SEQUENCE [LARGE SCALE GENOMIC DNA]</scope>
    <source>
        <strain evidence="6 7">S1510</strain>
    </source>
</reference>
<dbReference type="Pfam" id="PF00392">
    <property type="entry name" value="GntR"/>
    <property type="match status" value="1"/>
</dbReference>
<evidence type="ECO:0000256" key="2">
    <source>
        <dbReference type="ARBA" id="ARBA00023125"/>
    </source>
</evidence>
<proteinExistence type="predicted"/>
<dbReference type="Gene3D" id="1.20.120.530">
    <property type="entry name" value="GntR ligand-binding domain-like"/>
    <property type="match status" value="1"/>
</dbReference>
<feature type="domain" description="HTH gntR-type" evidence="5">
    <location>
        <begin position="82"/>
        <end position="149"/>
    </location>
</feature>
<dbReference type="PROSITE" id="PS50949">
    <property type="entry name" value="HTH_GNTR"/>
    <property type="match status" value="1"/>
</dbReference>
<evidence type="ECO:0000256" key="1">
    <source>
        <dbReference type="ARBA" id="ARBA00023015"/>
    </source>
</evidence>
<dbReference type="SUPFAM" id="SSF46785">
    <property type="entry name" value="Winged helix' DNA-binding domain"/>
    <property type="match status" value="1"/>
</dbReference>
<dbReference type="EMBL" id="JADPUN010000044">
    <property type="protein sequence ID" value="MBF9127831.1"/>
    <property type="molecule type" value="Genomic_DNA"/>
</dbReference>
<sequence>MHDPGAVGHPSLPSPAPPTVEPLHFRSNQSTPEVAGDRPSRRGKPAPAEASPAPGRTGSSRRYAFPIGSSIVNGLLRPARRTTLADDVYESVRALVMDHAVAPGERINIDGLARRLEVSPTPVREALARLEADGLVRKRPLAGYTAAPLLTRSEFDELVEMRLILETAAARRLAERVAERLAERVAERVAEDGQRSDGLAEELAELRREAELPDPVPGTQGFAAIAAFTAQDARFHHLLAERSGNRMLHGAVVRLRAHLHLFRLHFPAAHHGTSGREHLRIVDAVATGDPDAAGSAMRGHLLAAADRHLPFFEGS</sequence>
<dbReference type="PANTHER" id="PTHR43537:SF24">
    <property type="entry name" value="GLUCONATE OPERON TRANSCRIPTIONAL REPRESSOR"/>
    <property type="match status" value="1"/>
</dbReference>
<evidence type="ECO:0000313" key="6">
    <source>
        <dbReference type="EMBL" id="MBF9127831.1"/>
    </source>
</evidence>
<evidence type="ECO:0000256" key="4">
    <source>
        <dbReference type="SAM" id="MobiDB-lite"/>
    </source>
</evidence>
<evidence type="ECO:0000313" key="7">
    <source>
        <dbReference type="Proteomes" id="UP000638560"/>
    </source>
</evidence>
<keyword evidence="7" id="KW-1185">Reference proteome</keyword>
<dbReference type="Pfam" id="PF07729">
    <property type="entry name" value="FCD"/>
    <property type="match status" value="1"/>
</dbReference>
<name>A0ABS0GP14_9ACTN</name>
<dbReference type="SUPFAM" id="SSF48008">
    <property type="entry name" value="GntR ligand-binding domain-like"/>
    <property type="match status" value="1"/>
</dbReference>
<dbReference type="InterPro" id="IPR011711">
    <property type="entry name" value="GntR_C"/>
</dbReference>
<dbReference type="InterPro" id="IPR036388">
    <property type="entry name" value="WH-like_DNA-bd_sf"/>
</dbReference>
<dbReference type="Gene3D" id="1.10.10.10">
    <property type="entry name" value="Winged helix-like DNA-binding domain superfamily/Winged helix DNA-binding domain"/>
    <property type="match status" value="1"/>
</dbReference>
<gene>
    <name evidence="6" type="ORF">I0C86_02285</name>
</gene>
<keyword evidence="2" id="KW-0238">DNA-binding</keyword>
<evidence type="ECO:0000259" key="5">
    <source>
        <dbReference type="PROSITE" id="PS50949"/>
    </source>
</evidence>
<dbReference type="InterPro" id="IPR000524">
    <property type="entry name" value="Tscrpt_reg_HTH_GntR"/>
</dbReference>
<keyword evidence="3" id="KW-0804">Transcription</keyword>
<dbReference type="SMART" id="SM00895">
    <property type="entry name" value="FCD"/>
    <property type="match status" value="1"/>
</dbReference>
<dbReference type="PANTHER" id="PTHR43537">
    <property type="entry name" value="TRANSCRIPTIONAL REGULATOR, GNTR FAMILY"/>
    <property type="match status" value="1"/>
</dbReference>
<comment type="caution">
    <text evidence="6">The sequence shown here is derived from an EMBL/GenBank/DDBJ whole genome shotgun (WGS) entry which is preliminary data.</text>
</comment>
<dbReference type="InterPro" id="IPR008920">
    <property type="entry name" value="TF_FadR/GntR_C"/>
</dbReference>
<dbReference type="SMART" id="SM00345">
    <property type="entry name" value="HTH_GNTR"/>
    <property type="match status" value="1"/>
</dbReference>
<keyword evidence="1" id="KW-0805">Transcription regulation</keyword>
<protein>
    <submittedName>
        <fullName evidence="6">GntR family transcriptional regulator</fullName>
    </submittedName>
</protein>
<dbReference type="Proteomes" id="UP000638560">
    <property type="component" value="Unassembled WGS sequence"/>
</dbReference>
<dbReference type="InterPro" id="IPR036390">
    <property type="entry name" value="WH_DNA-bd_sf"/>
</dbReference>
<evidence type="ECO:0000256" key="3">
    <source>
        <dbReference type="ARBA" id="ARBA00023163"/>
    </source>
</evidence>
<feature type="region of interest" description="Disordered" evidence="4">
    <location>
        <begin position="1"/>
        <end position="63"/>
    </location>
</feature>
<accession>A0ABS0GP14</accession>
<organism evidence="6 7">
    <name type="scientific">Plantactinospora alkalitolerans</name>
    <dbReference type="NCBI Taxonomy" id="2789879"/>
    <lineage>
        <taxon>Bacteria</taxon>
        <taxon>Bacillati</taxon>
        <taxon>Actinomycetota</taxon>
        <taxon>Actinomycetes</taxon>
        <taxon>Micromonosporales</taxon>
        <taxon>Micromonosporaceae</taxon>
        <taxon>Plantactinospora</taxon>
    </lineage>
</organism>